<dbReference type="RefSeq" id="WP_247372806.1">
    <property type="nucleotide sequence ID" value="NZ_JALLGV010000001.1"/>
</dbReference>
<dbReference type="Proteomes" id="UP001597119">
    <property type="component" value="Unassembled WGS sequence"/>
</dbReference>
<comment type="caution">
    <text evidence="1">The sequence shown here is derived from an EMBL/GenBank/DDBJ whole genome shotgun (WGS) entry which is preliminary data.</text>
</comment>
<keyword evidence="2" id="KW-1185">Reference proteome</keyword>
<gene>
    <name evidence="1" type="ORF">ACFR9U_11410</name>
</gene>
<dbReference type="InterPro" id="IPR029058">
    <property type="entry name" value="AB_hydrolase_fold"/>
</dbReference>
<name>A0ABD6CBG5_9EURY</name>
<accession>A0ABD6CBG5</accession>
<dbReference type="EMBL" id="JBHUDJ010000003">
    <property type="protein sequence ID" value="MFD1587595.1"/>
    <property type="molecule type" value="Genomic_DNA"/>
</dbReference>
<evidence type="ECO:0000313" key="2">
    <source>
        <dbReference type="Proteomes" id="UP001597119"/>
    </source>
</evidence>
<reference evidence="1 2" key="1">
    <citation type="journal article" date="2019" name="Int. J. Syst. Evol. Microbiol.">
        <title>The Global Catalogue of Microorganisms (GCM) 10K type strain sequencing project: providing services to taxonomists for standard genome sequencing and annotation.</title>
        <authorList>
            <consortium name="The Broad Institute Genomics Platform"/>
            <consortium name="The Broad Institute Genome Sequencing Center for Infectious Disease"/>
            <person name="Wu L."/>
            <person name="Ma J."/>
        </authorList>
    </citation>
    <scope>NUCLEOTIDE SEQUENCE [LARGE SCALE GENOMIC DNA]</scope>
    <source>
        <strain evidence="1 2">CGMCC 1.12125</strain>
    </source>
</reference>
<dbReference type="SUPFAM" id="SSF53474">
    <property type="entry name" value="alpha/beta-Hydrolases"/>
    <property type="match status" value="1"/>
</dbReference>
<protein>
    <submittedName>
        <fullName evidence="1">Lysophospholipase</fullName>
    </submittedName>
</protein>
<sequence>MKFETFGEGQDLLFLMGWGNKLDGDNERWFVDRLVEAGYRVHAGQLPTNISDFEAQYLAPTREYRDEHALQLAPVLSHSTGGLVAASLRPKAAIYMSPWWGFYGGKLRKTQLRIVAALPTDRRLLPIDFGREELGSLVTEAQWQDLPSKVSPSFIREIRDAQASMPEISADARVFCSLADTVVGLQAIGSRVEPTQVTLYDGKHELFSSAGREDNTEAVVDALDEIA</sequence>
<dbReference type="AlphaFoldDB" id="A0ABD6CBG5"/>
<dbReference type="Gene3D" id="3.40.50.1820">
    <property type="entry name" value="alpha/beta hydrolase"/>
    <property type="match status" value="1"/>
</dbReference>
<organism evidence="1 2">
    <name type="scientific">Halorientalis brevis</name>
    <dbReference type="NCBI Taxonomy" id="1126241"/>
    <lineage>
        <taxon>Archaea</taxon>
        <taxon>Methanobacteriati</taxon>
        <taxon>Methanobacteriota</taxon>
        <taxon>Stenosarchaea group</taxon>
        <taxon>Halobacteria</taxon>
        <taxon>Halobacteriales</taxon>
        <taxon>Haloarculaceae</taxon>
        <taxon>Halorientalis</taxon>
    </lineage>
</organism>
<proteinExistence type="predicted"/>
<evidence type="ECO:0000313" key="1">
    <source>
        <dbReference type="EMBL" id="MFD1587595.1"/>
    </source>
</evidence>